<dbReference type="AlphaFoldDB" id="A0A191WC03"/>
<dbReference type="RefSeq" id="WP_067872537.1">
    <property type="nucleotide sequence ID" value="NZ_CP013979.1"/>
</dbReference>
<keyword evidence="2" id="KW-1185">Reference proteome</keyword>
<organism evidence="1 2">
    <name type="scientific">Agromyces aureus</name>
    <dbReference type="NCBI Taxonomy" id="453304"/>
    <lineage>
        <taxon>Bacteria</taxon>
        <taxon>Bacillati</taxon>
        <taxon>Actinomycetota</taxon>
        <taxon>Actinomycetes</taxon>
        <taxon>Micrococcales</taxon>
        <taxon>Microbacteriaceae</taxon>
        <taxon>Agromyces</taxon>
    </lineage>
</organism>
<dbReference type="Proteomes" id="UP000078437">
    <property type="component" value="Chromosome"/>
</dbReference>
<proteinExistence type="predicted"/>
<reference evidence="2" key="2">
    <citation type="submission" date="2016-01" db="EMBL/GenBank/DDBJ databases">
        <title>Complete genome sequence of Agromyces aureus AR33T and comparison with related organisms.</title>
        <authorList>
            <person name="Corretto E."/>
            <person name="Antonielli L."/>
            <person name="Sessitsch A."/>
            <person name="Brader G."/>
        </authorList>
    </citation>
    <scope>NUCLEOTIDE SEQUENCE [LARGE SCALE GENOMIC DNA]</scope>
    <source>
        <strain evidence="2">AR33</strain>
    </source>
</reference>
<dbReference type="EMBL" id="CP013979">
    <property type="protein sequence ID" value="ANJ25728.1"/>
    <property type="molecule type" value="Genomic_DNA"/>
</dbReference>
<gene>
    <name evidence="1" type="ORF">ATC03_02060</name>
</gene>
<reference evidence="1 2" key="1">
    <citation type="journal article" date="2016" name="Int. J. Syst. Evol. Microbiol.">
        <title>Agromyces aureus sp. nov., isolated from the rhizosphere of Salix caprea L. grown in a heavy-metal-contaminated soil.</title>
        <authorList>
            <person name="Corretto E."/>
            <person name="Antonielli L."/>
            <person name="Sessitsch A."/>
            <person name="Compant S."/>
            <person name="Gorfer M."/>
            <person name="Kuffner M."/>
            <person name="Brader G."/>
        </authorList>
    </citation>
    <scope>NUCLEOTIDE SEQUENCE [LARGE SCALE GENOMIC DNA]</scope>
    <source>
        <strain evidence="1 2">AR33</strain>
    </source>
</reference>
<dbReference type="KEGG" id="agy:ATC03_02060"/>
<evidence type="ECO:0000313" key="1">
    <source>
        <dbReference type="EMBL" id="ANJ25728.1"/>
    </source>
</evidence>
<sequence>MAKGDCEAAVATAAAADEIMLSKMPGVEWLNTRGHLHLPARAAAAMPVMERAFELLGGDSVAMQSKRLSKLPNDLLHEASRTMVEVDEFQHFTSMRGLTLDVLEDQSVGYDAAAYRELVRTWHPKSDRYFHSKITRGFPGPFSRGRGRAYFDLLRDVVSPLMGYQVIRVPAVDEATSDSLKGAAAYARSRHTLLALI</sequence>
<name>A0A191WC03_9MICO</name>
<accession>A0A191WC03</accession>
<evidence type="ECO:0000313" key="2">
    <source>
        <dbReference type="Proteomes" id="UP000078437"/>
    </source>
</evidence>
<dbReference type="OrthoDB" id="4619215at2"/>
<protein>
    <submittedName>
        <fullName evidence="1">Uncharacterized protein</fullName>
    </submittedName>
</protein>